<keyword evidence="5" id="KW-1185">Reference proteome</keyword>
<feature type="region of interest" description="Disordered" evidence="2">
    <location>
        <begin position="106"/>
        <end position="245"/>
    </location>
</feature>
<organism evidence="4 5">
    <name type="scientific">Fusarium torulosum</name>
    <dbReference type="NCBI Taxonomy" id="33205"/>
    <lineage>
        <taxon>Eukaryota</taxon>
        <taxon>Fungi</taxon>
        <taxon>Dikarya</taxon>
        <taxon>Ascomycota</taxon>
        <taxon>Pezizomycotina</taxon>
        <taxon>Sordariomycetes</taxon>
        <taxon>Hypocreomycetidae</taxon>
        <taxon>Hypocreales</taxon>
        <taxon>Nectriaceae</taxon>
        <taxon>Fusarium</taxon>
    </lineage>
</organism>
<dbReference type="Pfam" id="PF00385">
    <property type="entry name" value="Chromo"/>
    <property type="match status" value="1"/>
</dbReference>
<feature type="region of interest" description="Disordered" evidence="2">
    <location>
        <begin position="1"/>
        <end position="27"/>
    </location>
</feature>
<gene>
    <name evidence="4" type="ORF">FTOL_01665</name>
</gene>
<feature type="compositionally biased region" description="Basic residues" evidence="2">
    <location>
        <begin position="382"/>
        <end position="398"/>
    </location>
</feature>
<sequence>MRPVTESHWLPRDTNKENEQSTAQSQNTTILTSLLRPSQSAVADCGATAPYQRVAGRRACLQLATSTSSDAISATTETKLNSQNNDKVNRDHRGFGFIVMVSPNKDPYDFPVSPLKSRDAMTAGTPSKEDGLVHREKPDTTKGSPVVRSGTPLAGTPRAGTPRTGTPRATPRTGTPKDSLRVSTPKTGTPVEKRVIASAPDEPEAPESPESKSPEPKSPEPRSPEQNGERSQPQLNGDSPEKVNPGFKEDVAIEEFVDHRVDADNSTVDIQVKWEGGETTWEPEWSLQEQVPALVFKYWDKLGGREAATNLDIYHAFKVLKRTVRPGKAKGDKYMYQVQWVGYRATDSTWEQESKMRTIAPGELEKFEAKLVASGASTDKRKTARGPGRPRKKPRVED</sequence>
<dbReference type="CDD" id="cd00024">
    <property type="entry name" value="CD_CSD"/>
    <property type="match status" value="2"/>
</dbReference>
<comment type="caution">
    <text evidence="4">The sequence shown here is derived from an EMBL/GenBank/DDBJ whole genome shotgun (WGS) entry which is preliminary data.</text>
</comment>
<feature type="compositionally biased region" description="Basic and acidic residues" evidence="2">
    <location>
        <begin position="9"/>
        <end position="19"/>
    </location>
</feature>
<dbReference type="GO" id="GO:0006338">
    <property type="term" value="P:chromatin remodeling"/>
    <property type="evidence" value="ECO:0007669"/>
    <property type="project" value="UniProtKB-ARBA"/>
</dbReference>
<dbReference type="SMART" id="SM00298">
    <property type="entry name" value="CHROMO"/>
    <property type="match status" value="2"/>
</dbReference>
<evidence type="ECO:0000313" key="4">
    <source>
        <dbReference type="EMBL" id="SPJ71937.1"/>
    </source>
</evidence>
<feature type="region of interest" description="Disordered" evidence="2">
    <location>
        <begin position="372"/>
        <end position="398"/>
    </location>
</feature>
<dbReference type="EMBL" id="ONZP01000050">
    <property type="protein sequence ID" value="SPJ71937.1"/>
    <property type="molecule type" value="Genomic_DNA"/>
</dbReference>
<dbReference type="Proteomes" id="UP001187734">
    <property type="component" value="Unassembled WGS sequence"/>
</dbReference>
<dbReference type="InterPro" id="IPR016197">
    <property type="entry name" value="Chromo-like_dom_sf"/>
</dbReference>
<proteinExistence type="predicted"/>
<dbReference type="PROSITE" id="PS50013">
    <property type="entry name" value="CHROMO_2"/>
    <property type="match status" value="2"/>
</dbReference>
<name>A0AAE8M0G9_9HYPO</name>
<dbReference type="InterPro" id="IPR000953">
    <property type="entry name" value="Chromo/chromo_shadow_dom"/>
</dbReference>
<dbReference type="AlphaFoldDB" id="A0AAE8M0G9"/>
<feature type="compositionally biased region" description="Basic and acidic residues" evidence="2">
    <location>
        <begin position="127"/>
        <end position="140"/>
    </location>
</feature>
<feature type="compositionally biased region" description="Polar residues" evidence="2">
    <location>
        <begin position="77"/>
        <end position="86"/>
    </location>
</feature>
<reference evidence="4" key="1">
    <citation type="submission" date="2018-03" db="EMBL/GenBank/DDBJ databases">
        <authorList>
            <person name="Guldener U."/>
        </authorList>
    </citation>
    <scope>NUCLEOTIDE SEQUENCE</scope>
</reference>
<dbReference type="InterPro" id="IPR023780">
    <property type="entry name" value="Chromo_domain"/>
</dbReference>
<evidence type="ECO:0000259" key="3">
    <source>
        <dbReference type="PROSITE" id="PS50013"/>
    </source>
</evidence>
<protein>
    <recommendedName>
        <fullName evidence="3">Chromo domain-containing protein</fullName>
    </recommendedName>
</protein>
<feature type="compositionally biased region" description="Low complexity" evidence="2">
    <location>
        <begin position="154"/>
        <end position="176"/>
    </location>
</feature>
<feature type="domain" description="Chromo" evidence="3">
    <location>
        <begin position="251"/>
        <end position="310"/>
    </location>
</feature>
<feature type="domain" description="Chromo" evidence="3">
    <location>
        <begin position="314"/>
        <end position="370"/>
    </location>
</feature>
<comment type="subunit">
    <text evidence="1">Component of the NuA4 histone acetyltransferase complex.</text>
</comment>
<evidence type="ECO:0000256" key="2">
    <source>
        <dbReference type="SAM" id="MobiDB-lite"/>
    </source>
</evidence>
<dbReference type="Gene3D" id="2.40.50.40">
    <property type="match status" value="2"/>
</dbReference>
<accession>A0AAE8M0G9</accession>
<evidence type="ECO:0000313" key="5">
    <source>
        <dbReference type="Proteomes" id="UP001187734"/>
    </source>
</evidence>
<feature type="region of interest" description="Disordered" evidence="2">
    <location>
        <begin position="68"/>
        <end position="88"/>
    </location>
</feature>
<dbReference type="SUPFAM" id="SSF54160">
    <property type="entry name" value="Chromo domain-like"/>
    <property type="match status" value="2"/>
</dbReference>
<evidence type="ECO:0000256" key="1">
    <source>
        <dbReference type="ARBA" id="ARBA00011353"/>
    </source>
</evidence>
<feature type="compositionally biased region" description="Basic and acidic residues" evidence="2">
    <location>
        <begin position="209"/>
        <end position="223"/>
    </location>
</feature>